<dbReference type="SMART" id="SM00369">
    <property type="entry name" value="LRR_TYP"/>
    <property type="match status" value="4"/>
</dbReference>
<dbReference type="OrthoDB" id="4691307at2759"/>
<dbReference type="InterPro" id="IPR003591">
    <property type="entry name" value="Leu-rich_rpt_typical-subtyp"/>
</dbReference>
<dbReference type="PANTHER" id="PTHR45842:SF12">
    <property type="entry name" value="KEKKON 5, ISOFORM A"/>
    <property type="match status" value="1"/>
</dbReference>
<keyword evidence="10" id="KW-1185">Reference proteome</keyword>
<dbReference type="InterPro" id="IPR050467">
    <property type="entry name" value="LRFN"/>
</dbReference>
<dbReference type="InterPro" id="IPR007527">
    <property type="entry name" value="Znf_SWIM"/>
</dbReference>
<feature type="chain" id="PRO_5040178140" description="SWIM-type domain-containing protein" evidence="7">
    <location>
        <begin position="22"/>
        <end position="418"/>
    </location>
</feature>
<dbReference type="InterPro" id="IPR001611">
    <property type="entry name" value="Leu-rich_rpt"/>
</dbReference>
<evidence type="ECO:0000256" key="4">
    <source>
        <dbReference type="ARBA" id="ARBA00023180"/>
    </source>
</evidence>
<proteinExistence type="predicted"/>
<evidence type="ECO:0000313" key="10">
    <source>
        <dbReference type="Proteomes" id="UP001152799"/>
    </source>
</evidence>
<evidence type="ECO:0000256" key="6">
    <source>
        <dbReference type="SAM" id="Phobius"/>
    </source>
</evidence>
<evidence type="ECO:0000256" key="5">
    <source>
        <dbReference type="PROSITE-ProRule" id="PRU00325"/>
    </source>
</evidence>
<keyword evidence="2 7" id="KW-0732">Signal</keyword>
<dbReference type="Gene3D" id="3.80.10.10">
    <property type="entry name" value="Ribonuclease Inhibitor"/>
    <property type="match status" value="2"/>
</dbReference>
<organism evidence="9 10">
    <name type="scientific">Ceutorhynchus assimilis</name>
    <name type="common">cabbage seed weevil</name>
    <dbReference type="NCBI Taxonomy" id="467358"/>
    <lineage>
        <taxon>Eukaryota</taxon>
        <taxon>Metazoa</taxon>
        <taxon>Ecdysozoa</taxon>
        <taxon>Arthropoda</taxon>
        <taxon>Hexapoda</taxon>
        <taxon>Insecta</taxon>
        <taxon>Pterygota</taxon>
        <taxon>Neoptera</taxon>
        <taxon>Endopterygota</taxon>
        <taxon>Coleoptera</taxon>
        <taxon>Polyphaga</taxon>
        <taxon>Cucujiformia</taxon>
        <taxon>Curculionidae</taxon>
        <taxon>Ceutorhynchinae</taxon>
        <taxon>Ceutorhynchus</taxon>
    </lineage>
</organism>
<keyword evidence="3" id="KW-0677">Repeat</keyword>
<evidence type="ECO:0000259" key="8">
    <source>
        <dbReference type="PROSITE" id="PS50966"/>
    </source>
</evidence>
<evidence type="ECO:0000256" key="3">
    <source>
        <dbReference type="ARBA" id="ARBA00022737"/>
    </source>
</evidence>
<protein>
    <recommendedName>
        <fullName evidence="8">SWIM-type domain-containing protein</fullName>
    </recommendedName>
</protein>
<dbReference type="PANTHER" id="PTHR45842">
    <property type="entry name" value="SYNAPTIC ADHESION-LIKE MOLECULE SALM"/>
    <property type="match status" value="1"/>
</dbReference>
<reference evidence="9" key="1">
    <citation type="submission" date="2022-01" db="EMBL/GenBank/DDBJ databases">
        <authorList>
            <person name="King R."/>
        </authorList>
    </citation>
    <scope>NUCLEOTIDE SEQUENCE</scope>
</reference>
<evidence type="ECO:0000256" key="2">
    <source>
        <dbReference type="ARBA" id="ARBA00022729"/>
    </source>
</evidence>
<keyword evidence="5" id="KW-0863">Zinc-finger</keyword>
<gene>
    <name evidence="9" type="ORF">CEUTPL_LOCUS3144</name>
</gene>
<keyword evidence="1" id="KW-0433">Leucine-rich repeat</keyword>
<dbReference type="PROSITE" id="PS50966">
    <property type="entry name" value="ZF_SWIM"/>
    <property type="match status" value="1"/>
</dbReference>
<dbReference type="SUPFAM" id="SSF52058">
    <property type="entry name" value="L domain-like"/>
    <property type="match status" value="1"/>
</dbReference>
<sequence>MKKVDRLCWIVFLMQLSQLCAETVEIQCPEFCTCDVFQNLKRASCQHRRLVSMELNIPPQAEILDMSNNQIRELADRIFLQINLTDLKLLNLSYNKIRQIHFNGFEGLENLKSLDLSFNAVEYFTQSWFQSLKSLEEFYLRGNILRSINDQPPIEINSLKVLDISKCGITKLDKDTLKFLPNLKMLDISENFIQIIKVDILKTLPKLTNLQTNDNNFNCKDDDVIEFENYAKSKNIIYTDSCSEDVETFFSINNILHKFEKMQMSEDINDSSSSSPIKNSWIFDDNDNKITKCINSTGNVAEPSDEDSLLVEIINLSPLTTMTIVFVYGVLCGMLLTCAISLCAKRPNQIRENIEFPESSTHSNNVFYTSLQEAKRRLSREILDNDSDDGETLVMNEFQLSNSTPVPGRRGLELYNKI</sequence>
<name>A0A9N9MGZ7_9CUCU</name>
<dbReference type="AlphaFoldDB" id="A0A9N9MGZ7"/>
<dbReference type="Proteomes" id="UP001152799">
    <property type="component" value="Chromosome 11"/>
</dbReference>
<evidence type="ECO:0000256" key="7">
    <source>
        <dbReference type="SAM" id="SignalP"/>
    </source>
</evidence>
<dbReference type="Pfam" id="PF13855">
    <property type="entry name" value="LRR_8"/>
    <property type="match status" value="2"/>
</dbReference>
<feature type="domain" description="SWIM-type" evidence="8">
    <location>
        <begin position="22"/>
        <end position="56"/>
    </location>
</feature>
<dbReference type="EMBL" id="OU892287">
    <property type="protein sequence ID" value="CAG9762465.1"/>
    <property type="molecule type" value="Genomic_DNA"/>
</dbReference>
<evidence type="ECO:0000256" key="1">
    <source>
        <dbReference type="ARBA" id="ARBA00022614"/>
    </source>
</evidence>
<dbReference type="InterPro" id="IPR032675">
    <property type="entry name" value="LRR_dom_sf"/>
</dbReference>
<keyword evidence="5" id="KW-0479">Metal-binding</keyword>
<keyword evidence="6" id="KW-1133">Transmembrane helix</keyword>
<keyword evidence="6" id="KW-0812">Transmembrane</keyword>
<dbReference type="GO" id="GO:0008270">
    <property type="term" value="F:zinc ion binding"/>
    <property type="evidence" value="ECO:0007669"/>
    <property type="project" value="UniProtKB-KW"/>
</dbReference>
<keyword evidence="4" id="KW-0325">Glycoprotein</keyword>
<keyword evidence="6" id="KW-0472">Membrane</keyword>
<evidence type="ECO:0000313" key="9">
    <source>
        <dbReference type="EMBL" id="CAG9762465.1"/>
    </source>
</evidence>
<keyword evidence="5" id="KW-0862">Zinc</keyword>
<feature type="signal peptide" evidence="7">
    <location>
        <begin position="1"/>
        <end position="21"/>
    </location>
</feature>
<feature type="transmembrane region" description="Helical" evidence="6">
    <location>
        <begin position="325"/>
        <end position="344"/>
    </location>
</feature>
<accession>A0A9N9MGZ7</accession>